<evidence type="ECO:0000313" key="4">
    <source>
        <dbReference type="Proteomes" id="UP000287563"/>
    </source>
</evidence>
<dbReference type="PANTHER" id="PTHR12526">
    <property type="entry name" value="GLYCOSYLTRANSFERASE"/>
    <property type="match status" value="1"/>
</dbReference>
<evidence type="ECO:0000313" key="3">
    <source>
        <dbReference type="EMBL" id="RWX54376.1"/>
    </source>
</evidence>
<keyword evidence="4" id="KW-1185">Reference proteome</keyword>
<proteinExistence type="predicted"/>
<dbReference type="SUPFAM" id="SSF53756">
    <property type="entry name" value="UDP-Glycosyltransferase/glycogen phosphorylase"/>
    <property type="match status" value="1"/>
</dbReference>
<dbReference type="Pfam" id="PF00534">
    <property type="entry name" value="Glycos_transf_1"/>
    <property type="match status" value="1"/>
</dbReference>
<dbReference type="Gene3D" id="3.40.50.2000">
    <property type="entry name" value="Glycogen Phosphorylase B"/>
    <property type="match status" value="2"/>
</dbReference>
<dbReference type="AlphaFoldDB" id="A0A3S3R7S4"/>
<dbReference type="InterPro" id="IPR001296">
    <property type="entry name" value="Glyco_trans_1"/>
</dbReference>
<dbReference type="RefSeq" id="WP_128785101.1">
    <property type="nucleotide sequence ID" value="NZ_RJLM01000007.1"/>
</dbReference>
<dbReference type="GO" id="GO:1901135">
    <property type="term" value="P:carbohydrate derivative metabolic process"/>
    <property type="evidence" value="ECO:0007669"/>
    <property type="project" value="UniProtKB-ARBA"/>
</dbReference>
<name>A0A3S3R7S4_9GAMM</name>
<dbReference type="InterPro" id="IPR028098">
    <property type="entry name" value="Glyco_trans_4-like_N"/>
</dbReference>
<dbReference type="Proteomes" id="UP000287563">
    <property type="component" value="Unassembled WGS sequence"/>
</dbReference>
<feature type="domain" description="Glycosyl transferase family 1" evidence="1">
    <location>
        <begin position="177"/>
        <end position="340"/>
    </location>
</feature>
<dbReference type="EMBL" id="RJLM01000007">
    <property type="protein sequence ID" value="RWX54376.1"/>
    <property type="molecule type" value="Genomic_DNA"/>
</dbReference>
<dbReference type="Pfam" id="PF13439">
    <property type="entry name" value="Glyco_transf_4"/>
    <property type="match status" value="1"/>
</dbReference>
<sequence>MSNQAVLHICLSKGWGGLEMYPIRTGGQFKEKGWKVFGLCLKGSRVAQGMREQGIETYEVESKLAAITQLYRIHRWLQQNSISLIHCHKSGDLVVAALLDTLSSYRIIFTEHMGVTRPKKDVYHRWVYRHVDKVLSISEATKKRNLKALPVPAEKIQRLWLGTEIRPAIEDIELVAQIKKELGIPTDAIVIGTVGRINHAKGQKELLDAFIALAKLRPQQPLHLLIVGGLQADQGSDIELVAKLQATIEQSGLPHQIHLTGFRKDTDNMLAVMNIVAILSHNEAFGLTVIEAMAAEKLILGASCGAVPEILGENYPFTANPLEVSDIQHQLNKMTVKPNKFKQLAQDLKARAIFHFSTEIHNDSLEKIYKGS</sequence>
<reference evidence="3 4" key="1">
    <citation type="submission" date="2018-11" db="EMBL/GenBank/DDBJ databases">
        <title>Photobacterium sp. BEI247 sp. nov., a marine bacterium isolated from Yongle Blue Hole in the South China Sea.</title>
        <authorList>
            <person name="Wang X."/>
        </authorList>
    </citation>
    <scope>NUCLEOTIDE SEQUENCE [LARGE SCALE GENOMIC DNA]</scope>
    <source>
        <strain evidence="4">BEI247</strain>
    </source>
</reference>
<dbReference type="GO" id="GO:0016757">
    <property type="term" value="F:glycosyltransferase activity"/>
    <property type="evidence" value="ECO:0007669"/>
    <property type="project" value="InterPro"/>
</dbReference>
<accession>A0A3S3R7S4</accession>
<protein>
    <submittedName>
        <fullName evidence="3">Glycosyltransferase</fullName>
    </submittedName>
</protein>
<evidence type="ECO:0000259" key="1">
    <source>
        <dbReference type="Pfam" id="PF00534"/>
    </source>
</evidence>
<organism evidence="3 4">
    <name type="scientific">Photobacterium chitinilyticum</name>
    <dbReference type="NCBI Taxonomy" id="2485123"/>
    <lineage>
        <taxon>Bacteria</taxon>
        <taxon>Pseudomonadati</taxon>
        <taxon>Pseudomonadota</taxon>
        <taxon>Gammaproteobacteria</taxon>
        <taxon>Vibrionales</taxon>
        <taxon>Vibrionaceae</taxon>
        <taxon>Photobacterium</taxon>
    </lineage>
</organism>
<evidence type="ECO:0000259" key="2">
    <source>
        <dbReference type="Pfam" id="PF13439"/>
    </source>
</evidence>
<dbReference type="CDD" id="cd03801">
    <property type="entry name" value="GT4_PimA-like"/>
    <property type="match status" value="1"/>
</dbReference>
<feature type="domain" description="Glycosyltransferase subfamily 4-like N-terminal" evidence="2">
    <location>
        <begin position="15"/>
        <end position="158"/>
    </location>
</feature>
<keyword evidence="3" id="KW-0808">Transferase</keyword>
<comment type="caution">
    <text evidence="3">The sequence shown here is derived from an EMBL/GenBank/DDBJ whole genome shotgun (WGS) entry which is preliminary data.</text>
</comment>
<gene>
    <name evidence="3" type="ORF">EDI28_17270</name>
</gene>
<dbReference type="OrthoDB" id="9775208at2"/>
<dbReference type="PANTHER" id="PTHR12526:SF630">
    <property type="entry name" value="GLYCOSYLTRANSFERASE"/>
    <property type="match status" value="1"/>
</dbReference>